<dbReference type="Proteomes" id="UP000838878">
    <property type="component" value="Chromosome 13"/>
</dbReference>
<feature type="compositionally biased region" description="Basic and acidic residues" evidence="1">
    <location>
        <begin position="111"/>
        <end position="127"/>
    </location>
</feature>
<dbReference type="EMBL" id="OV170233">
    <property type="protein sequence ID" value="CAH0718474.1"/>
    <property type="molecule type" value="Genomic_DNA"/>
</dbReference>
<name>A0A8J9UFS3_9NEOP</name>
<proteinExistence type="predicted"/>
<evidence type="ECO:0000256" key="2">
    <source>
        <dbReference type="SAM" id="SignalP"/>
    </source>
</evidence>
<feature type="compositionally biased region" description="Basic and acidic residues" evidence="1">
    <location>
        <begin position="84"/>
        <end position="101"/>
    </location>
</feature>
<sequence length="298" mass="34694">MNNEILIIILLCVYKIECQQIETKIDEESQDEEAEERLEAEDLQKAEEDQEAEEYENRADDKVEEPEQLIEEKESNESDEEQVQDYKELIKEKEMKHKLEDNAPLEENEENFPKEEMEIEQQKEKEAGDPADLFGTNQHYNIPANFDDFGRRFIWAYPYNVKNQHGTVDAAELKLDRDVEDYLEAKKESAKLLTPVKAPPAFVLSIAKQSALLEGTKPKNPSEDIITRNILRTGDFWDSVWKEDVDVDRILRTSNKKSDELERVTVKIDPGSKLYELISKLKKISPTLIYVINKNNNN</sequence>
<reference evidence="3" key="1">
    <citation type="submission" date="2021-12" db="EMBL/GenBank/DDBJ databases">
        <authorList>
            <person name="Martin H S."/>
        </authorList>
    </citation>
    <scope>NUCLEOTIDE SEQUENCE</scope>
</reference>
<keyword evidence="4" id="KW-1185">Reference proteome</keyword>
<feature type="compositionally biased region" description="Acidic residues" evidence="1">
    <location>
        <begin position="28"/>
        <end position="39"/>
    </location>
</feature>
<dbReference type="AlphaFoldDB" id="A0A8J9UFS3"/>
<feature type="region of interest" description="Disordered" evidence="1">
    <location>
        <begin position="25"/>
        <end position="127"/>
    </location>
</feature>
<evidence type="ECO:0000256" key="1">
    <source>
        <dbReference type="SAM" id="MobiDB-lite"/>
    </source>
</evidence>
<evidence type="ECO:0000313" key="4">
    <source>
        <dbReference type="Proteomes" id="UP000838878"/>
    </source>
</evidence>
<gene>
    <name evidence="3" type="ORF">BINO364_LOCUS4953</name>
</gene>
<feature type="non-terminal residue" evidence="3">
    <location>
        <position position="298"/>
    </location>
</feature>
<evidence type="ECO:0000313" key="3">
    <source>
        <dbReference type="EMBL" id="CAH0718474.1"/>
    </source>
</evidence>
<organism evidence="3 4">
    <name type="scientific">Brenthis ino</name>
    <name type="common">lesser marbled fritillary</name>
    <dbReference type="NCBI Taxonomy" id="405034"/>
    <lineage>
        <taxon>Eukaryota</taxon>
        <taxon>Metazoa</taxon>
        <taxon>Ecdysozoa</taxon>
        <taxon>Arthropoda</taxon>
        <taxon>Hexapoda</taxon>
        <taxon>Insecta</taxon>
        <taxon>Pterygota</taxon>
        <taxon>Neoptera</taxon>
        <taxon>Endopterygota</taxon>
        <taxon>Lepidoptera</taxon>
        <taxon>Glossata</taxon>
        <taxon>Ditrysia</taxon>
        <taxon>Papilionoidea</taxon>
        <taxon>Nymphalidae</taxon>
        <taxon>Heliconiinae</taxon>
        <taxon>Argynnini</taxon>
        <taxon>Brenthis</taxon>
    </lineage>
</organism>
<keyword evidence="2" id="KW-0732">Signal</keyword>
<dbReference type="OrthoDB" id="7473119at2759"/>
<feature type="chain" id="PRO_5035464163" evidence="2">
    <location>
        <begin position="19"/>
        <end position="298"/>
    </location>
</feature>
<accession>A0A8J9UFS3</accession>
<feature type="signal peptide" evidence="2">
    <location>
        <begin position="1"/>
        <end position="18"/>
    </location>
</feature>
<protein>
    <submittedName>
        <fullName evidence="3">Uncharacterized protein</fullName>
    </submittedName>
</protein>